<reference evidence="1 2" key="1">
    <citation type="journal article" date="2019" name="Nat. Plants">
        <title>Genome sequencing of Musa balbisiana reveals subgenome evolution and function divergence in polyploid bananas.</title>
        <authorList>
            <person name="Yao X."/>
        </authorList>
    </citation>
    <scope>NUCLEOTIDE SEQUENCE [LARGE SCALE GENOMIC DNA]</scope>
    <source>
        <strain evidence="2">cv. DH-PKW</strain>
        <tissue evidence="1">Leaves</tissue>
    </source>
</reference>
<organism evidence="1 2">
    <name type="scientific">Musa balbisiana</name>
    <name type="common">Banana</name>
    <dbReference type="NCBI Taxonomy" id="52838"/>
    <lineage>
        <taxon>Eukaryota</taxon>
        <taxon>Viridiplantae</taxon>
        <taxon>Streptophyta</taxon>
        <taxon>Embryophyta</taxon>
        <taxon>Tracheophyta</taxon>
        <taxon>Spermatophyta</taxon>
        <taxon>Magnoliopsida</taxon>
        <taxon>Liliopsida</taxon>
        <taxon>Zingiberales</taxon>
        <taxon>Musaceae</taxon>
        <taxon>Musa</taxon>
    </lineage>
</organism>
<gene>
    <name evidence="1" type="ORF">C4D60_Mb06t02280</name>
</gene>
<comment type="caution">
    <text evidence="1">The sequence shown here is derived from an EMBL/GenBank/DDBJ whole genome shotgun (WGS) entry which is preliminary data.</text>
</comment>
<evidence type="ECO:0000313" key="1">
    <source>
        <dbReference type="EMBL" id="THU48747.1"/>
    </source>
</evidence>
<name>A0A4S8IJZ2_MUSBA</name>
<dbReference type="AlphaFoldDB" id="A0A4S8IJZ2"/>
<keyword evidence="2" id="KW-1185">Reference proteome</keyword>
<proteinExistence type="predicted"/>
<accession>A0A4S8IJZ2</accession>
<protein>
    <submittedName>
        <fullName evidence="1">Uncharacterized protein</fullName>
    </submittedName>
</protein>
<sequence length="70" mass="7707">MSTCCSFTEYTILPKYIVIIRAKKAVEIYIVGLIGSQQAEERYEKLPAGGETSLHKGVGDIRNSLKEVCG</sequence>
<dbReference type="Proteomes" id="UP000317650">
    <property type="component" value="Chromosome 6"/>
</dbReference>
<dbReference type="EMBL" id="PYDT01000009">
    <property type="protein sequence ID" value="THU48747.1"/>
    <property type="molecule type" value="Genomic_DNA"/>
</dbReference>
<evidence type="ECO:0000313" key="2">
    <source>
        <dbReference type="Proteomes" id="UP000317650"/>
    </source>
</evidence>